<feature type="domain" description="DhaL" evidence="1">
    <location>
        <begin position="9"/>
        <end position="200"/>
    </location>
</feature>
<comment type="caution">
    <text evidence="2">The sequence shown here is derived from an EMBL/GenBank/DDBJ whole genome shotgun (WGS) entry which is preliminary data.</text>
</comment>
<organism evidence="2 3">
    <name type="scientific">Ruminococcus difficilis</name>
    <dbReference type="NCBI Taxonomy" id="2763069"/>
    <lineage>
        <taxon>Bacteria</taxon>
        <taxon>Bacillati</taxon>
        <taxon>Bacillota</taxon>
        <taxon>Clostridia</taxon>
        <taxon>Eubacteriales</taxon>
        <taxon>Oscillospiraceae</taxon>
        <taxon>Ruminococcus</taxon>
    </lineage>
</organism>
<dbReference type="NCBIfam" id="TIGR03599">
    <property type="entry name" value="YloV"/>
    <property type="match status" value="1"/>
</dbReference>
<dbReference type="InterPro" id="IPR048394">
    <property type="entry name" value="FakA-like_M"/>
</dbReference>
<protein>
    <submittedName>
        <fullName evidence="2">DAK2 domain-containing protein</fullName>
    </submittedName>
</protein>
<evidence type="ECO:0000313" key="3">
    <source>
        <dbReference type="Proteomes" id="UP000633365"/>
    </source>
</evidence>
<accession>A0A935C287</accession>
<keyword evidence="3" id="KW-1185">Reference proteome</keyword>
<dbReference type="RefSeq" id="WP_201427881.1">
    <property type="nucleotide sequence ID" value="NZ_JAEQMG010000113.1"/>
</dbReference>
<dbReference type="Pfam" id="PF13684">
    <property type="entry name" value="FakA-like_C"/>
    <property type="match status" value="1"/>
</dbReference>
<dbReference type="PROSITE" id="PS51480">
    <property type="entry name" value="DHAL"/>
    <property type="match status" value="1"/>
</dbReference>
<dbReference type="GO" id="GO:0006071">
    <property type="term" value="P:glycerol metabolic process"/>
    <property type="evidence" value="ECO:0007669"/>
    <property type="project" value="InterPro"/>
</dbReference>
<reference evidence="2" key="1">
    <citation type="submission" date="2021-01" db="EMBL/GenBank/DDBJ databases">
        <title>Genome public.</title>
        <authorList>
            <person name="Liu C."/>
            <person name="Sun Q."/>
        </authorList>
    </citation>
    <scope>NUCLEOTIDE SEQUENCE</scope>
    <source>
        <strain evidence="2">M6</strain>
    </source>
</reference>
<dbReference type="PANTHER" id="PTHR33434">
    <property type="entry name" value="DEGV DOMAIN-CONTAINING PROTEIN DR_1986-RELATED"/>
    <property type="match status" value="1"/>
</dbReference>
<dbReference type="SUPFAM" id="SSF101473">
    <property type="entry name" value="DhaL-like"/>
    <property type="match status" value="1"/>
</dbReference>
<dbReference type="Pfam" id="PF02734">
    <property type="entry name" value="Dak2"/>
    <property type="match status" value="1"/>
</dbReference>
<dbReference type="PANTHER" id="PTHR33434:SF4">
    <property type="entry name" value="PHOSPHATASE PROTEIN"/>
    <property type="match status" value="1"/>
</dbReference>
<dbReference type="InterPro" id="IPR004007">
    <property type="entry name" value="DhaL_dom"/>
</dbReference>
<dbReference type="InterPro" id="IPR019986">
    <property type="entry name" value="YloV-like"/>
</dbReference>
<evidence type="ECO:0000259" key="1">
    <source>
        <dbReference type="PROSITE" id="PS51480"/>
    </source>
</evidence>
<gene>
    <name evidence="2" type="ORF">JKK62_10625</name>
</gene>
<sequence length="548" mass="59099">MNTTSVNGALLAAMIKNGAASLKNKVKEVNDLNVFPIPDGDTGDNMFLTIDAGVVALADEPASVGEAARLAANGMLLGARGNSGVILSRIFAGIARGLEGVDEADVRTFHKAMESGVKESYSAVSVPVEGTILTVYRDAVRYAGTRITGGTSMETYFEDLHYELCRSLERTPDLLDVLKEAGVVDSGGAGFIYIAEGMAKALSGEMTELAETSAARKNVDLNAFTEDSVLEFGYCTEFLLRLQRAKVDIDTFDVNPLIEWLGSVGDSVVCFKEGSIVKVHVHTMKPGDVFNHVQQYGEFLTIKVENMTLQHNEVHGGESFKSRIEKPRKPFGIVSVAAGKGIKETFLNLGCDVVVDGGQSMNPSAEDMISAFEQINADVIFVFPNNSNIIMTANQAAEIYKGSDVRVVPSKTIGEGYAAISMLDTEIGDTDAIIESLKEIIADVVTGTVSKAVRDTEMGGVSVRKDDYIGFVGDTIYVDSPDRAEAALVLAEKMNAKRYDIMLVCCGEDVSSDESDKLQKELSKAYRRTEVVMIDGGQPIYDYIIILE</sequence>
<proteinExistence type="predicted"/>
<dbReference type="Gene3D" id="1.25.40.340">
    <property type="match status" value="1"/>
</dbReference>
<dbReference type="AlphaFoldDB" id="A0A935C287"/>
<dbReference type="SMART" id="SM01120">
    <property type="entry name" value="Dak2"/>
    <property type="match status" value="1"/>
</dbReference>
<dbReference type="Proteomes" id="UP000633365">
    <property type="component" value="Unassembled WGS sequence"/>
</dbReference>
<dbReference type="InterPro" id="IPR050270">
    <property type="entry name" value="DegV_domain_contain"/>
</dbReference>
<evidence type="ECO:0000313" key="2">
    <source>
        <dbReference type="EMBL" id="MBK6089086.1"/>
    </source>
</evidence>
<dbReference type="SMART" id="SM01121">
    <property type="entry name" value="Dak1_2"/>
    <property type="match status" value="1"/>
</dbReference>
<name>A0A935C287_9FIRM</name>
<dbReference type="InterPro" id="IPR033470">
    <property type="entry name" value="FakA-like_C"/>
</dbReference>
<dbReference type="GO" id="GO:0004371">
    <property type="term" value="F:glycerone kinase activity"/>
    <property type="evidence" value="ECO:0007669"/>
    <property type="project" value="InterPro"/>
</dbReference>
<dbReference type="Pfam" id="PF21645">
    <property type="entry name" value="FakA-like_M"/>
    <property type="match status" value="1"/>
</dbReference>
<dbReference type="InterPro" id="IPR036117">
    <property type="entry name" value="DhaL_dom_sf"/>
</dbReference>
<dbReference type="EMBL" id="JAEQMG010000113">
    <property type="protein sequence ID" value="MBK6089086.1"/>
    <property type="molecule type" value="Genomic_DNA"/>
</dbReference>